<feature type="signal peptide" evidence="2">
    <location>
        <begin position="1"/>
        <end position="18"/>
    </location>
</feature>
<reference key="1">
    <citation type="submission" date="2019-01" db="UniProtKB">
        <authorList>
            <consortium name="RefSeq"/>
        </authorList>
    </citation>
    <scope>IDENTIFICATION</scope>
</reference>
<dbReference type="SUPFAM" id="SSF51069">
    <property type="entry name" value="Carbonic anhydrase"/>
    <property type="match status" value="1"/>
</dbReference>
<dbReference type="InterPro" id="IPR036398">
    <property type="entry name" value="CA_dom_sf"/>
</dbReference>
<dbReference type="PANTHER" id="PTHR18952">
    <property type="entry name" value="CARBONIC ANHYDRASE"/>
    <property type="match status" value="1"/>
</dbReference>
<reference evidence="5" key="2">
    <citation type="submission" date="2025-08" db="UniProtKB">
        <authorList>
            <consortium name="RefSeq"/>
        </authorList>
    </citation>
    <scope>IDENTIFICATION</scope>
    <source>
        <tissue evidence="5">Blood</tissue>
    </source>
</reference>
<feature type="chain" id="PRO_5018701276" evidence="2">
    <location>
        <begin position="19"/>
        <end position="223"/>
    </location>
</feature>
<dbReference type="GO" id="GO:0004089">
    <property type="term" value="F:carbonate dehydratase activity"/>
    <property type="evidence" value="ECO:0007669"/>
    <property type="project" value="InterPro"/>
</dbReference>
<keyword evidence="2" id="KW-0732">Signal</keyword>
<dbReference type="PROSITE" id="PS51144">
    <property type="entry name" value="ALPHA_CA_2"/>
    <property type="match status" value="1"/>
</dbReference>
<dbReference type="InParanoid" id="A0A3Q7N2C2"/>
<dbReference type="GO" id="GO:0005886">
    <property type="term" value="C:plasma membrane"/>
    <property type="evidence" value="ECO:0007669"/>
    <property type="project" value="TreeGrafter"/>
</dbReference>
<dbReference type="Gene3D" id="3.10.200.10">
    <property type="entry name" value="Alpha carbonic anhydrase"/>
    <property type="match status" value="2"/>
</dbReference>
<dbReference type="RefSeq" id="XP_025713829.1">
    <property type="nucleotide sequence ID" value="XM_025858044.1"/>
</dbReference>
<accession>A0A3Q7N2C2</accession>
<keyword evidence="4" id="KW-1185">Reference proteome</keyword>
<evidence type="ECO:0000313" key="5">
    <source>
        <dbReference type="RefSeq" id="XP_025713829.1"/>
    </source>
</evidence>
<organism evidence="4 5">
    <name type="scientific">Callorhinus ursinus</name>
    <name type="common">Northern fur seal</name>
    <dbReference type="NCBI Taxonomy" id="34884"/>
    <lineage>
        <taxon>Eukaryota</taxon>
        <taxon>Metazoa</taxon>
        <taxon>Chordata</taxon>
        <taxon>Craniata</taxon>
        <taxon>Vertebrata</taxon>
        <taxon>Euteleostomi</taxon>
        <taxon>Mammalia</taxon>
        <taxon>Eutheria</taxon>
        <taxon>Laurasiatheria</taxon>
        <taxon>Carnivora</taxon>
        <taxon>Caniformia</taxon>
        <taxon>Pinnipedia</taxon>
        <taxon>Otariidae</taxon>
        <taxon>Callorhinus</taxon>
    </lineage>
</organism>
<name>A0A3Q7N2C2_CALUR</name>
<dbReference type="GO" id="GO:0008270">
    <property type="term" value="F:zinc ion binding"/>
    <property type="evidence" value="ECO:0007669"/>
    <property type="project" value="InterPro"/>
</dbReference>
<dbReference type="SMART" id="SM01057">
    <property type="entry name" value="Carb_anhydrase"/>
    <property type="match status" value="1"/>
</dbReference>
<dbReference type="InterPro" id="IPR023561">
    <property type="entry name" value="Carbonic_anhydrase_a-class"/>
</dbReference>
<evidence type="ECO:0000256" key="1">
    <source>
        <dbReference type="ARBA" id="ARBA00010718"/>
    </source>
</evidence>
<dbReference type="Proteomes" id="UP000286641">
    <property type="component" value="Unplaced"/>
</dbReference>
<gene>
    <name evidence="5" type="primary">LOC112813103</name>
</gene>
<proteinExistence type="inferred from homology"/>
<dbReference type="Pfam" id="PF00194">
    <property type="entry name" value="Carb_anhydrase"/>
    <property type="match status" value="2"/>
</dbReference>
<dbReference type="PANTHER" id="PTHR18952:SF134">
    <property type="entry name" value="CARBONIC ANHYDRASE 15"/>
    <property type="match status" value="1"/>
</dbReference>
<evidence type="ECO:0000256" key="2">
    <source>
        <dbReference type="SAM" id="SignalP"/>
    </source>
</evidence>
<dbReference type="GeneID" id="112813103"/>
<evidence type="ECO:0000313" key="4">
    <source>
        <dbReference type="Proteomes" id="UP000286641"/>
    </source>
</evidence>
<evidence type="ECO:0000259" key="3">
    <source>
        <dbReference type="PROSITE" id="PS51144"/>
    </source>
</evidence>
<feature type="domain" description="Alpha-carbonic anhydrase" evidence="3">
    <location>
        <begin position="53"/>
        <end position="223"/>
    </location>
</feature>
<dbReference type="InterPro" id="IPR001148">
    <property type="entry name" value="CA_dom"/>
</dbReference>
<protein>
    <submittedName>
        <fullName evidence="5">Carbonic anhydrase 15-like isoform X1</fullName>
    </submittedName>
</protein>
<dbReference type="AlphaFoldDB" id="A0A3Q7N2C2"/>
<sequence>MAPGFALAFLTAPLVVCGDTEGLHPHSRTLAGLELGEDPDGCAPSQSRPLSAGTWCYDSQDPKCGPTHWMEMALACGGPAQSPINIDLHLAQRDPTLGPFIFQGYNSAPPGPWTLENDGHTGILVNLAPTFPRASLLQDASGLSCYHRYSGSLTTPSCQPADVWMVLQDRVAQFQTVPQAGLSGSSPAPLKENFHHSSLSRGAGCWPLPALSSVRQPWPPPHP</sequence>
<comment type="similarity">
    <text evidence="1">Belongs to the alpha-carbonic anhydrase family.</text>
</comment>